<dbReference type="EMBL" id="CM004389">
    <property type="protein sequence ID" value="OAY54008.1"/>
    <property type="molecule type" value="Genomic_DNA"/>
</dbReference>
<name>A0A2C9W4F7_MANES</name>
<evidence type="ECO:0000256" key="1">
    <source>
        <dbReference type="SAM" id="Phobius"/>
    </source>
</evidence>
<keyword evidence="1" id="KW-0472">Membrane</keyword>
<sequence>MQRDKSIDKVLKPQRRRPRKQLDYGEAVTAAITCSFDFFTSSLLSLFSSYFCFVFCIMWWVYFSESFRIRCKRQNGSISIHHDYYDFVNLYAGGMMVDGHRSTSNLFGTLTILIK</sequence>
<keyword evidence="1" id="KW-1133">Transmembrane helix</keyword>
<evidence type="ECO:0000313" key="2">
    <source>
        <dbReference type="EMBL" id="OAY54008.1"/>
    </source>
</evidence>
<reference evidence="2" key="1">
    <citation type="submission" date="2016-02" db="EMBL/GenBank/DDBJ databases">
        <title>WGS assembly of Manihot esculenta.</title>
        <authorList>
            <person name="Bredeson J.V."/>
            <person name="Prochnik S.E."/>
            <person name="Lyons J.B."/>
            <person name="Schmutz J."/>
            <person name="Grimwood J."/>
            <person name="Vrebalov J."/>
            <person name="Bart R.S."/>
            <person name="Amuge T."/>
            <person name="Ferguson M.E."/>
            <person name="Green R."/>
            <person name="Putnam N."/>
            <person name="Stites J."/>
            <person name="Rounsley S."/>
            <person name="Rokhsar D.S."/>
        </authorList>
    </citation>
    <scope>NUCLEOTIDE SEQUENCE [LARGE SCALE GENOMIC DNA]</scope>
    <source>
        <tissue evidence="2">Leaf</tissue>
    </source>
</reference>
<protein>
    <submittedName>
        <fullName evidence="2">Uncharacterized protein</fullName>
    </submittedName>
</protein>
<organism evidence="2">
    <name type="scientific">Manihot esculenta</name>
    <name type="common">Cassava</name>
    <name type="synonym">Jatropha manihot</name>
    <dbReference type="NCBI Taxonomy" id="3983"/>
    <lineage>
        <taxon>Eukaryota</taxon>
        <taxon>Viridiplantae</taxon>
        <taxon>Streptophyta</taxon>
        <taxon>Embryophyta</taxon>
        <taxon>Tracheophyta</taxon>
        <taxon>Spermatophyta</taxon>
        <taxon>Magnoliopsida</taxon>
        <taxon>eudicotyledons</taxon>
        <taxon>Gunneridae</taxon>
        <taxon>Pentapetalae</taxon>
        <taxon>rosids</taxon>
        <taxon>fabids</taxon>
        <taxon>Malpighiales</taxon>
        <taxon>Euphorbiaceae</taxon>
        <taxon>Crotonoideae</taxon>
        <taxon>Manihoteae</taxon>
        <taxon>Manihot</taxon>
    </lineage>
</organism>
<feature type="transmembrane region" description="Helical" evidence="1">
    <location>
        <begin position="45"/>
        <end position="63"/>
    </location>
</feature>
<proteinExistence type="predicted"/>
<accession>A0A2C9W4F7</accession>
<keyword evidence="1" id="KW-0812">Transmembrane</keyword>
<gene>
    <name evidence="2" type="ORF">MANES_03G040900</name>
</gene>
<dbReference type="AlphaFoldDB" id="A0A2C9W4F7"/>